<keyword evidence="3" id="KW-1185">Reference proteome</keyword>
<sequence length="73" mass="8274">MHHAAVSAPIARLPGGPKLRGGAERGTPRAWWDSPHISWEPSRCHGLHRRSVRPKPPSSRRSRPRLVPGWRMM</sequence>
<reference evidence="2 3" key="1">
    <citation type="submission" date="2015-08" db="EMBL/GenBank/DDBJ databases">
        <authorList>
            <person name="Babu N.S."/>
            <person name="Beckwith C.J."/>
            <person name="Beseler K.G."/>
            <person name="Brison A."/>
            <person name="Carone J.V."/>
            <person name="Caskin T.P."/>
            <person name="Diamond M."/>
            <person name="Durham M.E."/>
            <person name="Foxe J.M."/>
            <person name="Go M."/>
            <person name="Henderson B.A."/>
            <person name="Jones I.B."/>
            <person name="McGettigan J.A."/>
            <person name="Micheletti S.J."/>
            <person name="Nasrallah M.E."/>
            <person name="Ortiz D."/>
            <person name="Piller C.R."/>
            <person name="Privatt S.R."/>
            <person name="Schneider S.L."/>
            <person name="Sharp S."/>
            <person name="Smith T.C."/>
            <person name="Stanton J.D."/>
            <person name="Ullery H.E."/>
            <person name="Wilson R.J."/>
            <person name="Serrano M.G."/>
            <person name="Buck G."/>
            <person name="Lee V."/>
            <person name="Wang Y."/>
            <person name="Carvalho R."/>
            <person name="Voegtly L."/>
            <person name="Shi R."/>
            <person name="Duckworth R."/>
            <person name="Johnson A."/>
            <person name="Loviza R."/>
            <person name="Walstead R."/>
            <person name="Shah Z."/>
            <person name="Kiflezghi M."/>
            <person name="Wade K."/>
            <person name="Ball S.L."/>
            <person name="Bradley K.W."/>
            <person name="Asai D.J."/>
            <person name="Bowman C.A."/>
            <person name="Russell D.A."/>
            <person name="Pope W.H."/>
            <person name="Jacobs-Sera D."/>
            <person name="Hendrix R.W."/>
            <person name="Hatfull G.F."/>
        </authorList>
    </citation>
    <scope>NUCLEOTIDE SEQUENCE [LARGE SCALE GENOMIC DNA]</scope>
    <source>
        <strain evidence="2 3">DSM 27648</strain>
    </source>
</reference>
<dbReference type="Proteomes" id="UP000064967">
    <property type="component" value="Chromosome"/>
</dbReference>
<dbReference type="STRING" id="1391654.AKJ09_08708"/>
<organism evidence="2 3">
    <name type="scientific">Labilithrix luteola</name>
    <dbReference type="NCBI Taxonomy" id="1391654"/>
    <lineage>
        <taxon>Bacteria</taxon>
        <taxon>Pseudomonadati</taxon>
        <taxon>Myxococcota</taxon>
        <taxon>Polyangia</taxon>
        <taxon>Polyangiales</taxon>
        <taxon>Labilitrichaceae</taxon>
        <taxon>Labilithrix</taxon>
    </lineage>
</organism>
<evidence type="ECO:0000313" key="2">
    <source>
        <dbReference type="EMBL" id="AKV02045.1"/>
    </source>
</evidence>
<evidence type="ECO:0000313" key="3">
    <source>
        <dbReference type="Proteomes" id="UP000064967"/>
    </source>
</evidence>
<feature type="region of interest" description="Disordered" evidence="1">
    <location>
        <begin position="45"/>
        <end position="73"/>
    </location>
</feature>
<dbReference type="AlphaFoldDB" id="A0A0K1Q9E6"/>
<feature type="region of interest" description="Disordered" evidence="1">
    <location>
        <begin position="1"/>
        <end position="32"/>
    </location>
</feature>
<accession>A0A0K1Q9E6</accession>
<dbReference type="KEGG" id="llu:AKJ09_08708"/>
<gene>
    <name evidence="2" type="ORF">AKJ09_08708</name>
</gene>
<evidence type="ECO:0000256" key="1">
    <source>
        <dbReference type="SAM" id="MobiDB-lite"/>
    </source>
</evidence>
<name>A0A0K1Q9E6_9BACT</name>
<feature type="compositionally biased region" description="Basic residues" evidence="1">
    <location>
        <begin position="45"/>
        <end position="64"/>
    </location>
</feature>
<dbReference type="EMBL" id="CP012333">
    <property type="protein sequence ID" value="AKV02045.1"/>
    <property type="molecule type" value="Genomic_DNA"/>
</dbReference>
<protein>
    <submittedName>
        <fullName evidence="2">Uncharacterized protein</fullName>
    </submittedName>
</protein>
<proteinExistence type="predicted"/>